<dbReference type="Proteomes" id="UP000483820">
    <property type="component" value="Chromosome II"/>
</dbReference>
<dbReference type="AlphaFoldDB" id="A0A6A5HHH4"/>
<evidence type="ECO:0000313" key="4">
    <source>
        <dbReference type="Proteomes" id="UP000483820"/>
    </source>
</evidence>
<proteinExistence type="predicted"/>
<gene>
    <name evidence="3" type="ORF">GCK72_007247</name>
</gene>
<evidence type="ECO:0000313" key="3">
    <source>
        <dbReference type="EMBL" id="KAF1767288.1"/>
    </source>
</evidence>
<dbReference type="RefSeq" id="XP_053590256.1">
    <property type="nucleotide sequence ID" value="XM_053726062.1"/>
</dbReference>
<dbReference type="EMBL" id="WUAV01000002">
    <property type="protein sequence ID" value="KAF1767288.1"/>
    <property type="molecule type" value="Genomic_DNA"/>
</dbReference>
<accession>A0A6A5HHH4</accession>
<organism evidence="3 4">
    <name type="scientific">Caenorhabditis remanei</name>
    <name type="common">Caenorhabditis vulgaris</name>
    <dbReference type="NCBI Taxonomy" id="31234"/>
    <lineage>
        <taxon>Eukaryota</taxon>
        <taxon>Metazoa</taxon>
        <taxon>Ecdysozoa</taxon>
        <taxon>Nematoda</taxon>
        <taxon>Chromadorea</taxon>
        <taxon>Rhabditida</taxon>
        <taxon>Rhabditina</taxon>
        <taxon>Rhabditomorpha</taxon>
        <taxon>Rhabditoidea</taxon>
        <taxon>Rhabditidae</taxon>
        <taxon>Peloderinae</taxon>
        <taxon>Caenorhabditis</taxon>
    </lineage>
</organism>
<name>A0A6A5HHH4_CAERE</name>
<keyword evidence="2" id="KW-1133">Transmembrane helix</keyword>
<dbReference type="CTD" id="78774320"/>
<keyword evidence="2" id="KW-0472">Membrane</keyword>
<protein>
    <submittedName>
        <fullName evidence="3">Uncharacterized protein</fullName>
    </submittedName>
</protein>
<feature type="transmembrane region" description="Helical" evidence="2">
    <location>
        <begin position="157"/>
        <end position="178"/>
    </location>
</feature>
<feature type="compositionally biased region" description="Acidic residues" evidence="1">
    <location>
        <begin position="126"/>
        <end position="144"/>
    </location>
</feature>
<dbReference type="GeneID" id="78774320"/>
<dbReference type="KEGG" id="crq:GCK72_007247"/>
<evidence type="ECO:0000256" key="2">
    <source>
        <dbReference type="SAM" id="Phobius"/>
    </source>
</evidence>
<keyword evidence="2" id="KW-0812">Transmembrane</keyword>
<sequence>MLLENHRDVETCYTIDMITYRSEYTRDLMERIKERFNGRYVDFMDADKRSTLTSQYASIPIDSRTELAVYRNESLEKLQEIIIMEVVLTGHTPKVYRLDYSKLDESFKKRYSDDDELSDNASSDASDGEVSESVEDESREDESPDDLKKTAAEKFKMPAISLPITYILIVVLFAWFFFF</sequence>
<feature type="region of interest" description="Disordered" evidence="1">
    <location>
        <begin position="113"/>
        <end position="147"/>
    </location>
</feature>
<reference evidence="3 4" key="1">
    <citation type="submission" date="2019-12" db="EMBL/GenBank/DDBJ databases">
        <title>Chromosome-level assembly of the Caenorhabditis remanei genome.</title>
        <authorList>
            <person name="Teterina A.A."/>
            <person name="Willis J.H."/>
            <person name="Phillips P.C."/>
        </authorList>
    </citation>
    <scope>NUCLEOTIDE SEQUENCE [LARGE SCALE GENOMIC DNA]</scope>
    <source>
        <strain evidence="3 4">PX506</strain>
        <tissue evidence="3">Whole organism</tissue>
    </source>
</reference>
<comment type="caution">
    <text evidence="3">The sequence shown here is derived from an EMBL/GenBank/DDBJ whole genome shotgun (WGS) entry which is preliminary data.</text>
</comment>
<evidence type="ECO:0000256" key="1">
    <source>
        <dbReference type="SAM" id="MobiDB-lite"/>
    </source>
</evidence>